<evidence type="ECO:0000313" key="1">
    <source>
        <dbReference type="EMBL" id="RNA27276.1"/>
    </source>
</evidence>
<accession>A0A3M7RUS0</accession>
<dbReference type="EMBL" id="REGN01002569">
    <property type="protein sequence ID" value="RNA27276.1"/>
    <property type="molecule type" value="Genomic_DNA"/>
</dbReference>
<organism evidence="1 2">
    <name type="scientific">Brachionus plicatilis</name>
    <name type="common">Marine rotifer</name>
    <name type="synonym">Brachionus muelleri</name>
    <dbReference type="NCBI Taxonomy" id="10195"/>
    <lineage>
        <taxon>Eukaryota</taxon>
        <taxon>Metazoa</taxon>
        <taxon>Spiralia</taxon>
        <taxon>Gnathifera</taxon>
        <taxon>Rotifera</taxon>
        <taxon>Eurotatoria</taxon>
        <taxon>Monogononta</taxon>
        <taxon>Pseudotrocha</taxon>
        <taxon>Ploima</taxon>
        <taxon>Brachionidae</taxon>
        <taxon>Brachionus</taxon>
    </lineage>
</organism>
<keyword evidence="2" id="KW-1185">Reference proteome</keyword>
<evidence type="ECO:0000313" key="2">
    <source>
        <dbReference type="Proteomes" id="UP000276133"/>
    </source>
</evidence>
<gene>
    <name evidence="1" type="ORF">BpHYR1_018631</name>
</gene>
<name>A0A3M7RUS0_BRAPC</name>
<comment type="caution">
    <text evidence="1">The sequence shown here is derived from an EMBL/GenBank/DDBJ whole genome shotgun (WGS) entry which is preliminary data.</text>
</comment>
<proteinExistence type="predicted"/>
<reference evidence="1 2" key="1">
    <citation type="journal article" date="2018" name="Sci. Rep.">
        <title>Genomic signatures of local adaptation to the degree of environmental predictability in rotifers.</title>
        <authorList>
            <person name="Franch-Gras L."/>
            <person name="Hahn C."/>
            <person name="Garcia-Roger E.M."/>
            <person name="Carmona M.J."/>
            <person name="Serra M."/>
            <person name="Gomez A."/>
        </authorList>
    </citation>
    <scope>NUCLEOTIDE SEQUENCE [LARGE SCALE GENOMIC DNA]</scope>
    <source>
        <strain evidence="1">HYR1</strain>
    </source>
</reference>
<protein>
    <submittedName>
        <fullName evidence="1">Uncharacterized protein</fullName>
    </submittedName>
</protein>
<dbReference type="Proteomes" id="UP000276133">
    <property type="component" value="Unassembled WGS sequence"/>
</dbReference>
<sequence>MCLPYRQRGQGSIGIIIRISYSKQACGDELLGGHLCSVRVIVNALVESYARLEDVVLVLKLVD</sequence>
<dbReference type="AlphaFoldDB" id="A0A3M7RUS0"/>